<accession>A0A3P3Z5W3</accession>
<dbReference type="InterPro" id="IPR024983">
    <property type="entry name" value="CHAT_dom"/>
</dbReference>
<feature type="compositionally biased region" description="Polar residues" evidence="1">
    <location>
        <begin position="338"/>
        <end position="361"/>
    </location>
</feature>
<sequence length="1434" mass="156026">MADTVTSTALPALCEGRHRGDGRHAIIAAPVSTDGSMDYVALYRQFCAEEGCKANSAFLRYLQDCGGHFSLECLNLGNNYLGPKGLRPVLRMIDLCETTLSLNLQKNGMDNDTVVDLCKVLQRHGSIASLNLSYNPISVSGGKRLLQLVEENPRITELLLTGTHIFEGLQSRIRMALQHNAAVQLGTGPKMETNKEVASPAVAVKAAGSRPSSRQRGGPAVAATLPAIPPPKATFKVTYHRPCSSDKAVTDGSSTGAAASEPSSRYTRQEVVLGKPQPRPPLPAVAPQEHKAFPLSKVKDLKALFAERARLLMEVNRGEASRRAYAVRQELLALVRHSQPTGATTSSAQPRTYPGTATPSTPLLGPLPNVNEEDTSTTHITSGGENASAHTSAAPHLAVPSGGEITAEVEPSDSARAAHLAATDVSVTDHSASATVVGARSAGAGLVGGTAVTAPAERPEAHTIEDALVPARMMLLTTEEKLTVLFDQGCREYMNRNLDAAYMAWNEAMRVAVSEGQREWIAVVASNLQRLSYELLVEEGASHLERGQLEKACDTFNLAYDVATKAKNAAWERDVRAAQQNVQKALFHRCHEAALLLFRRAQEDMSGGTASTTVTEDDYFVLPGTEEMVHHTAAFVREWSCLLLLKEAIGLWAEATRVIARLSEVAAAPLKESVKEAVSLVAAFIAEHHFNATSPESLTWFGTDAYLYHERILLSELWYDLVAYSEQNLRHGLLNAICAAQLGELYVATFQLPQALVQLNKLVTYGRAHQLAVLEATGLTLCGRVHLQRADYALAEAALDDALRLWTELRSDPAVKVLADGRDTGAWHRYDVALMDASAVTADESAVASTQMTVAHESAAKAPAKAAVVAPDRLEEKAGTITYSCRSSTRFRIEAHLPTDAVVVLANMCRHYKVCLLLRTYRYSAALEALESSLNEAYSDTLREKLRRNFHLSPSIDEIAAIAGVLKTPLVFYTLTTKYDWAVMESVYMAEESLCMWVVAESGEMRFVEVNLTKDFRCTLRGLIASLRQRLGVDPEMAVQTDIITELPSRSWQEPLRVLYQACIHPIIGYVRALDSQLLFGDGMITVVPSGQMWLVPFHALLNVKAGDRYFVEEAAVQMAFSATQAAFAALSAVRVQQQDLHREVVAVQGDADHDAADTLFCTAFPPNTDRSEQEGAAVVAMLSAGQVQLAEWLGRHSTPEKVVTRKVELVENVESLRTVLPRARTVHIATATTSAAPLSQAGPVDRTASRPEDEGGLLMRTAARMGDIGLVRAAEIAHMGLAAEHVILTNTNMSPQHMDGIRDDVLRLVRGFFGSGVPCVIAGQWCTPDMKPIELFRHFYEQWCRALRTSQAEPSVHVVAATGDCVSPSSAQPTGALQPQRIVGEEGPEEDGEMVRHRALLLARSIRHLLVEEPAMRYRPRVWAGYYCIGSGR</sequence>
<dbReference type="SUPFAM" id="SSF52047">
    <property type="entry name" value="RNI-like"/>
    <property type="match status" value="1"/>
</dbReference>
<dbReference type="Gene3D" id="3.80.10.10">
    <property type="entry name" value="Ribonuclease Inhibitor"/>
    <property type="match status" value="1"/>
</dbReference>
<dbReference type="EMBL" id="LS997620">
    <property type="protein sequence ID" value="SYZ65626.1"/>
    <property type="molecule type" value="Genomic_DNA"/>
</dbReference>
<reference evidence="3 4" key="1">
    <citation type="submission" date="2018-09" db="EMBL/GenBank/DDBJ databases">
        <authorList>
            <person name="Peiro R."/>
            <person name="Begona"/>
            <person name="Cbmso G."/>
            <person name="Lopez M."/>
            <person name="Gonzalez S."/>
        </authorList>
    </citation>
    <scope>NUCLEOTIDE SEQUENCE [LARGE SCALE GENOMIC DNA]</scope>
</reference>
<feature type="domain" description="CHAT" evidence="2">
    <location>
        <begin position="1053"/>
        <end position="1432"/>
    </location>
</feature>
<evidence type="ECO:0000259" key="2">
    <source>
        <dbReference type="Pfam" id="PF12770"/>
    </source>
</evidence>
<evidence type="ECO:0000256" key="1">
    <source>
        <dbReference type="SAM" id="MobiDB-lite"/>
    </source>
</evidence>
<dbReference type="KEGG" id="lbz:LBRM_21_0240"/>
<feature type="region of interest" description="Disordered" evidence="1">
    <location>
        <begin position="245"/>
        <end position="286"/>
    </location>
</feature>
<organism evidence="3 4">
    <name type="scientific">Leishmania braziliensis MHOM/BR/75/M2904</name>
    <dbReference type="NCBI Taxonomy" id="420245"/>
    <lineage>
        <taxon>Eukaryota</taxon>
        <taxon>Discoba</taxon>
        <taxon>Euglenozoa</taxon>
        <taxon>Kinetoplastea</taxon>
        <taxon>Metakinetoplastina</taxon>
        <taxon>Trypanosomatida</taxon>
        <taxon>Trypanosomatidae</taxon>
        <taxon>Leishmaniinae</taxon>
        <taxon>Leishmania</taxon>
        <taxon>Leishmania braziliensis species complex</taxon>
    </lineage>
</organism>
<feature type="region of interest" description="Disordered" evidence="1">
    <location>
        <begin position="204"/>
        <end position="225"/>
    </location>
</feature>
<dbReference type="VEuPathDB" id="TriTrypDB:LbrM.21.0240"/>
<evidence type="ECO:0000313" key="4">
    <source>
        <dbReference type="Proteomes" id="UP000319462"/>
    </source>
</evidence>
<gene>
    <name evidence="3" type="ORF">LBRM2904_21.0210</name>
</gene>
<dbReference type="InterPro" id="IPR032675">
    <property type="entry name" value="LRR_dom_sf"/>
</dbReference>
<dbReference type="Proteomes" id="UP000319462">
    <property type="component" value="Chromosome 21"/>
</dbReference>
<protein>
    <submittedName>
        <fullName evidence="3">CHAT_domain_containing_protein</fullName>
    </submittedName>
</protein>
<feature type="compositionally biased region" description="Polar residues" evidence="1">
    <location>
        <begin position="377"/>
        <end position="391"/>
    </location>
</feature>
<evidence type="ECO:0000313" key="3">
    <source>
        <dbReference type="EMBL" id="SYZ65626.1"/>
    </source>
</evidence>
<dbReference type="Pfam" id="PF12770">
    <property type="entry name" value="CHAT"/>
    <property type="match status" value="1"/>
</dbReference>
<name>A0A3P3Z5W3_LEIBR</name>
<feature type="region of interest" description="Disordered" evidence="1">
    <location>
        <begin position="338"/>
        <end position="396"/>
    </location>
</feature>
<feature type="compositionally biased region" description="Polar residues" evidence="1">
    <location>
        <begin position="251"/>
        <end position="266"/>
    </location>
</feature>
<dbReference type="RefSeq" id="XP_001564735.2">
    <property type="nucleotide sequence ID" value="XM_001564685.2"/>
</dbReference>
<proteinExistence type="predicted"/>